<protein>
    <submittedName>
        <fullName evidence="3">Uncharacterized protein</fullName>
    </submittedName>
</protein>
<accession>A0ABM5DNI0</accession>
<keyword evidence="2" id="KW-1185">Reference proteome</keyword>
<gene>
    <name evidence="3" type="primary">LOC140697950</name>
</gene>
<name>A0ABM5DNI0_VICPA</name>
<dbReference type="RefSeq" id="XP_072822457.1">
    <property type="nucleotide sequence ID" value="XM_072966356.1"/>
</dbReference>
<reference evidence="3" key="1">
    <citation type="submission" date="2025-08" db="UniProtKB">
        <authorList>
            <consortium name="RefSeq"/>
        </authorList>
    </citation>
    <scope>IDENTIFICATION</scope>
</reference>
<sequence length="216" mass="23318">MPVNPSSWKQNPVPVAQTIFVDSIALERELGFLRSETIRTEKKRAFVIKRALVTLVKLLQLFDVREKPGWSGSVETSRGGARRACADAQKRGCEAAALRPERVGAGGSRVLLDQPLRRNAAWGLDCRLLSPTLMLPSRSGMAEDPTRASALRSGGGGARRARADAQTGGCEAAALRPERVGAGGSRVLLDQPLRRNAAWGLDRRFLSPTLLLLPSS</sequence>
<proteinExistence type="predicted"/>
<evidence type="ECO:0000256" key="1">
    <source>
        <dbReference type="SAM" id="MobiDB-lite"/>
    </source>
</evidence>
<dbReference type="GeneID" id="140697950"/>
<feature type="region of interest" description="Disordered" evidence="1">
    <location>
        <begin position="137"/>
        <end position="165"/>
    </location>
</feature>
<dbReference type="Proteomes" id="UP001652581">
    <property type="component" value="Chromosome 8"/>
</dbReference>
<evidence type="ECO:0000313" key="2">
    <source>
        <dbReference type="Proteomes" id="UP001652581"/>
    </source>
</evidence>
<evidence type="ECO:0000313" key="3">
    <source>
        <dbReference type="RefSeq" id="XP_072822457.1"/>
    </source>
</evidence>
<organism evidence="2 3">
    <name type="scientific">Vicugna pacos</name>
    <name type="common">Alpaca</name>
    <name type="synonym">Lama pacos</name>
    <dbReference type="NCBI Taxonomy" id="30538"/>
    <lineage>
        <taxon>Eukaryota</taxon>
        <taxon>Metazoa</taxon>
        <taxon>Chordata</taxon>
        <taxon>Craniata</taxon>
        <taxon>Vertebrata</taxon>
        <taxon>Euteleostomi</taxon>
        <taxon>Mammalia</taxon>
        <taxon>Eutheria</taxon>
        <taxon>Laurasiatheria</taxon>
        <taxon>Artiodactyla</taxon>
        <taxon>Tylopoda</taxon>
        <taxon>Camelidae</taxon>
        <taxon>Vicugna</taxon>
    </lineage>
</organism>